<dbReference type="Proteomes" id="UP000807353">
    <property type="component" value="Unassembled WGS sequence"/>
</dbReference>
<gene>
    <name evidence="2" type="ORF">BDZ94DRAFT_1171312</name>
</gene>
<accession>A0A9P6CG63</accession>
<reference evidence="2" key="1">
    <citation type="submission" date="2020-11" db="EMBL/GenBank/DDBJ databases">
        <authorList>
            <consortium name="DOE Joint Genome Institute"/>
            <person name="Ahrendt S."/>
            <person name="Riley R."/>
            <person name="Andreopoulos W."/>
            <person name="Labutti K."/>
            <person name="Pangilinan J."/>
            <person name="Ruiz-Duenas F.J."/>
            <person name="Barrasa J.M."/>
            <person name="Sanchez-Garcia M."/>
            <person name="Camarero S."/>
            <person name="Miyauchi S."/>
            <person name="Serrano A."/>
            <person name="Linde D."/>
            <person name="Babiker R."/>
            <person name="Drula E."/>
            <person name="Ayuso-Fernandez I."/>
            <person name="Pacheco R."/>
            <person name="Padilla G."/>
            <person name="Ferreira P."/>
            <person name="Barriuso J."/>
            <person name="Kellner H."/>
            <person name="Castanera R."/>
            <person name="Alfaro M."/>
            <person name="Ramirez L."/>
            <person name="Pisabarro A.G."/>
            <person name="Kuo A."/>
            <person name="Tritt A."/>
            <person name="Lipzen A."/>
            <person name="He G."/>
            <person name="Yan M."/>
            <person name="Ng V."/>
            <person name="Cullen D."/>
            <person name="Martin F."/>
            <person name="Rosso M.-N."/>
            <person name="Henrissat B."/>
            <person name="Hibbett D."/>
            <person name="Martinez A.T."/>
            <person name="Grigoriev I.V."/>
        </authorList>
    </citation>
    <scope>NUCLEOTIDE SEQUENCE</scope>
    <source>
        <strain evidence="2">CBS 247.69</strain>
    </source>
</reference>
<sequence>MSLRSFCQMSKELLQVDHRDFVKFTLEGVHNNMQYVIDPLLHRMEGDEPFDAMRDFDSLLGLSAHIVVHSAITVFPVAKREKTLSSDIHLVHEFEGSRGAFRAPVHKIPNACLATWDVHNVIYILIPDIYRKDRSSFLTQEEYRILYEDGIRPAIESLSPETVAEWPANYHDELFRARRRNGQLALTSKMLAEWHVRHLGDSIREALARNGSTWGTGLVFLHQIRGVKHSTIHRADSTAAEEAFDGFLSNNKLTYASMSVNGTWYVDVGIEISSPWGNSLAWQADSHCDMVETACELSERDSRSITQIGSSKYVRDIVSHLPAVSGCRITTGRAHGPHDVPYLQLYTTDKALTYQPDNGTFGKSITAEDLLKGKGLAYVESLCTLYNNATETSKSHARIELRVSIFSATKVLIDIDEYLVRSCLVSIDSSIWWTLRSCRALSVKFLLEWQMQGDAVFRSDPSALILTAAAAWLLNGLHSAPDKGKSSRELMAAVLPHVDRIGADRNILAYGTPLDDEDNISEVSTDSNDDDEVPRERSRRDATTLPAFPYGIIFLSKLRLGKEYPVPRLTKDSRLMLSDDAFRYFFKATPDELAETLLQEKVVRRKHPDRIANRTRQTPSYYNWGQNPNKSIFSLAGKGARLPSRPRDLGSDNEEQEDGESDNDSDGADITDIDRFITKLWYQFLIDILEVGPNKKRAHLPPYIKLNATERGMANEETYRNMNLGEIFTDYQWQVGSDKDWTKVFDKLFPVKGHTRAGTVQNYKRAQYYPKWEDFKAQADHRSYTTVRKELLKRFRKLYWMPKAVEERIWWTKYDPSMEHSRGADSTTAAPRILINGPWKAV</sequence>
<evidence type="ECO:0000313" key="2">
    <source>
        <dbReference type="EMBL" id="KAF9459638.1"/>
    </source>
</evidence>
<dbReference type="OrthoDB" id="3261690at2759"/>
<keyword evidence="3" id="KW-1185">Reference proteome</keyword>
<dbReference type="EMBL" id="MU150313">
    <property type="protein sequence ID" value="KAF9459638.1"/>
    <property type="molecule type" value="Genomic_DNA"/>
</dbReference>
<proteinExistence type="predicted"/>
<dbReference type="AlphaFoldDB" id="A0A9P6CG63"/>
<feature type="compositionally biased region" description="Acidic residues" evidence="1">
    <location>
        <begin position="651"/>
        <end position="668"/>
    </location>
</feature>
<feature type="region of interest" description="Disordered" evidence="1">
    <location>
        <begin position="640"/>
        <end position="668"/>
    </location>
</feature>
<protein>
    <submittedName>
        <fullName evidence="2">Uncharacterized protein</fullName>
    </submittedName>
</protein>
<evidence type="ECO:0000256" key="1">
    <source>
        <dbReference type="SAM" id="MobiDB-lite"/>
    </source>
</evidence>
<organism evidence="2 3">
    <name type="scientific">Collybia nuda</name>
    <dbReference type="NCBI Taxonomy" id="64659"/>
    <lineage>
        <taxon>Eukaryota</taxon>
        <taxon>Fungi</taxon>
        <taxon>Dikarya</taxon>
        <taxon>Basidiomycota</taxon>
        <taxon>Agaricomycotina</taxon>
        <taxon>Agaricomycetes</taxon>
        <taxon>Agaricomycetidae</taxon>
        <taxon>Agaricales</taxon>
        <taxon>Tricholomatineae</taxon>
        <taxon>Clitocybaceae</taxon>
        <taxon>Collybia</taxon>
    </lineage>
</organism>
<evidence type="ECO:0000313" key="3">
    <source>
        <dbReference type="Proteomes" id="UP000807353"/>
    </source>
</evidence>
<comment type="caution">
    <text evidence="2">The sequence shown here is derived from an EMBL/GenBank/DDBJ whole genome shotgun (WGS) entry which is preliminary data.</text>
</comment>
<name>A0A9P6CG63_9AGAR</name>
<feature type="region of interest" description="Disordered" evidence="1">
    <location>
        <begin position="517"/>
        <end position="540"/>
    </location>
</feature>